<comment type="caution">
    <text evidence="7">The sequence shown here is derived from an EMBL/GenBank/DDBJ whole genome shotgun (WGS) entry which is preliminary data.</text>
</comment>
<feature type="compositionally biased region" description="Low complexity" evidence="5">
    <location>
        <begin position="526"/>
        <end position="546"/>
    </location>
</feature>
<dbReference type="SMART" id="SM00184">
    <property type="entry name" value="RING"/>
    <property type="match status" value="1"/>
</dbReference>
<protein>
    <recommendedName>
        <fullName evidence="6">RING-type domain-containing protein</fullName>
    </recommendedName>
</protein>
<organism evidence="7 8">
    <name type="scientific">Pristionchus entomophagus</name>
    <dbReference type="NCBI Taxonomy" id="358040"/>
    <lineage>
        <taxon>Eukaryota</taxon>
        <taxon>Metazoa</taxon>
        <taxon>Ecdysozoa</taxon>
        <taxon>Nematoda</taxon>
        <taxon>Chromadorea</taxon>
        <taxon>Rhabditida</taxon>
        <taxon>Rhabditina</taxon>
        <taxon>Diplogasteromorpha</taxon>
        <taxon>Diplogasteroidea</taxon>
        <taxon>Neodiplogasteridae</taxon>
        <taxon>Pristionchus</taxon>
    </lineage>
</organism>
<dbReference type="InterPro" id="IPR013083">
    <property type="entry name" value="Znf_RING/FYVE/PHD"/>
</dbReference>
<evidence type="ECO:0000256" key="3">
    <source>
        <dbReference type="ARBA" id="ARBA00022833"/>
    </source>
</evidence>
<dbReference type="PANTHER" id="PTHR47156:SF10">
    <property type="entry name" value="E3 UBIQUITIN-PROTEIN LIGASE TRIM-21-RELATED"/>
    <property type="match status" value="1"/>
</dbReference>
<sequence length="731" mass="82031">MERLPFTGVCCATNAFAVSDDARKAYLHDPKADVVVSIDLEKGHKKFLKWDDKNYAHRRWVCYCLFALTKDDQEYVSILFFNQHKKVFCLVLFIVNGELLVKVQTNALNTSTINKERLAYSVSKDGNDLQIIFYERFSSAASSPAFATTPARLRFILCSFNPSSMRVSTSNGLLPVEGQWELPFISNHSLHFISTASTPHRFISYPRSEPAKWEIRTPEPMGIMAHDTVYPPRRAQWCNAWSGGVGWFSVTEKVEAADGSISRQMCLWKLDVDAEWRWRKLPFLLDAPEYTRSTALRLTPSMTSSSFAFLHADWQYGEAALFRVRLDSTLRSATGPFRTSARPLSEEKPELNESTSSADSDLEDDDGLMLRRRSHPGRYANRTPSREHLADLQCPICLDTYEDARTLKCGHSLCWECIEQMRIRVKNETIRCPNCRAATTIPPEGLPVNFGLKDAIATLSRIVLTRRGCLRCVGCREKKETDELWLCITCYRNEGRARRQSEVSSPSAAVSLSTPLRRPTSLYIPSTSSSSTMTLSETSTRTSSMTRTKEKRRGSAADLSTPSPSSALVEESASHSGTKSGSSARDIAHHAYCANCLLNEHVGHEYEGFAKIRERAAVMARRRDEYDRRANGVVKAMRERCAQTIDDLVCTPLLGMASDKLNELTDVVAAADAADVERRSEAVLAKMHEICDRFTADAGPLLTELLECCSLDQSFSPRRPRSQTTSHATEL</sequence>
<dbReference type="InterPro" id="IPR027370">
    <property type="entry name" value="Znf-RING_euk"/>
</dbReference>
<accession>A0AAV5UG43</accession>
<dbReference type="EMBL" id="BTSX01000006">
    <property type="protein sequence ID" value="GMT05552.1"/>
    <property type="molecule type" value="Genomic_DNA"/>
</dbReference>
<proteinExistence type="predicted"/>
<dbReference type="Pfam" id="PF13445">
    <property type="entry name" value="zf-RING_UBOX"/>
    <property type="match status" value="1"/>
</dbReference>
<reference evidence="7" key="1">
    <citation type="submission" date="2023-10" db="EMBL/GenBank/DDBJ databases">
        <title>Genome assembly of Pristionchus species.</title>
        <authorList>
            <person name="Yoshida K."/>
            <person name="Sommer R.J."/>
        </authorList>
    </citation>
    <scope>NUCLEOTIDE SEQUENCE</scope>
    <source>
        <strain evidence="7">RS0144</strain>
    </source>
</reference>
<dbReference type="PROSITE" id="PS00518">
    <property type="entry name" value="ZF_RING_1"/>
    <property type="match status" value="1"/>
</dbReference>
<evidence type="ECO:0000259" key="6">
    <source>
        <dbReference type="PROSITE" id="PS50089"/>
    </source>
</evidence>
<name>A0AAV5UG43_9BILA</name>
<dbReference type="Proteomes" id="UP001432027">
    <property type="component" value="Unassembled WGS sequence"/>
</dbReference>
<keyword evidence="1" id="KW-0479">Metal-binding</keyword>
<keyword evidence="2 4" id="KW-0863">Zinc-finger</keyword>
<dbReference type="AlphaFoldDB" id="A0AAV5UG43"/>
<dbReference type="InterPro" id="IPR052667">
    <property type="entry name" value="E3_ubiquitin-ligase_RING"/>
</dbReference>
<keyword evidence="8" id="KW-1185">Reference proteome</keyword>
<feature type="region of interest" description="Disordered" evidence="5">
    <location>
        <begin position="521"/>
        <end position="582"/>
    </location>
</feature>
<dbReference type="InterPro" id="IPR001841">
    <property type="entry name" value="Znf_RING"/>
</dbReference>
<dbReference type="GO" id="GO:0008270">
    <property type="term" value="F:zinc ion binding"/>
    <property type="evidence" value="ECO:0007669"/>
    <property type="project" value="UniProtKB-KW"/>
</dbReference>
<evidence type="ECO:0000313" key="8">
    <source>
        <dbReference type="Proteomes" id="UP001432027"/>
    </source>
</evidence>
<evidence type="ECO:0000256" key="1">
    <source>
        <dbReference type="ARBA" id="ARBA00022723"/>
    </source>
</evidence>
<dbReference type="SUPFAM" id="SSF57850">
    <property type="entry name" value="RING/U-box"/>
    <property type="match status" value="1"/>
</dbReference>
<evidence type="ECO:0000256" key="4">
    <source>
        <dbReference type="PROSITE-ProRule" id="PRU00175"/>
    </source>
</evidence>
<dbReference type="PANTHER" id="PTHR47156">
    <property type="entry name" value="PROTEIN CBG20824"/>
    <property type="match status" value="1"/>
</dbReference>
<dbReference type="Gene3D" id="3.30.40.10">
    <property type="entry name" value="Zinc/RING finger domain, C3HC4 (zinc finger)"/>
    <property type="match status" value="1"/>
</dbReference>
<keyword evidence="3" id="KW-0862">Zinc</keyword>
<dbReference type="PROSITE" id="PS50089">
    <property type="entry name" value="ZF_RING_2"/>
    <property type="match status" value="1"/>
</dbReference>
<dbReference type="InterPro" id="IPR017907">
    <property type="entry name" value="Znf_RING_CS"/>
</dbReference>
<evidence type="ECO:0000313" key="7">
    <source>
        <dbReference type="EMBL" id="GMT05552.1"/>
    </source>
</evidence>
<feature type="region of interest" description="Disordered" evidence="5">
    <location>
        <begin position="337"/>
        <end position="366"/>
    </location>
</feature>
<feature type="domain" description="RING-type" evidence="6">
    <location>
        <begin position="394"/>
        <end position="436"/>
    </location>
</feature>
<evidence type="ECO:0000256" key="5">
    <source>
        <dbReference type="SAM" id="MobiDB-lite"/>
    </source>
</evidence>
<evidence type="ECO:0000256" key="2">
    <source>
        <dbReference type="ARBA" id="ARBA00022771"/>
    </source>
</evidence>
<gene>
    <name evidence="7" type="ORF">PENTCL1PPCAC_27726</name>
</gene>